<dbReference type="RefSeq" id="WP_252253498.1">
    <property type="nucleotide sequence ID" value="NZ_CP098736.1"/>
</dbReference>
<dbReference type="EMBL" id="CP098736">
    <property type="protein sequence ID" value="USE80764.1"/>
    <property type="molecule type" value="Genomic_DNA"/>
</dbReference>
<evidence type="ECO:0000313" key="3">
    <source>
        <dbReference type="Proteomes" id="UP001056648"/>
    </source>
</evidence>
<protein>
    <submittedName>
        <fullName evidence="2">Uncharacterized protein</fullName>
    </submittedName>
</protein>
<keyword evidence="1" id="KW-0472">Membrane</keyword>
<reference evidence="2" key="1">
    <citation type="submission" date="2022-06" db="EMBL/GenBank/DDBJ databases">
        <title>Complete genome sequence and characterization of Cupriavidus gilardii QJ1 isolated from contaminating cells.</title>
        <authorList>
            <person name="Qi J."/>
        </authorList>
    </citation>
    <scope>NUCLEOTIDE SEQUENCE</scope>
    <source>
        <strain evidence="2">QJ1</strain>
    </source>
</reference>
<evidence type="ECO:0000256" key="1">
    <source>
        <dbReference type="SAM" id="Phobius"/>
    </source>
</evidence>
<keyword evidence="1" id="KW-0812">Transmembrane</keyword>
<keyword evidence="1" id="KW-1133">Transmembrane helix</keyword>
<accession>A0ABY4VU99</accession>
<gene>
    <name evidence="2" type="ORF">NDR89_13495</name>
</gene>
<feature type="transmembrane region" description="Helical" evidence="1">
    <location>
        <begin position="87"/>
        <end position="105"/>
    </location>
</feature>
<organism evidence="2 3">
    <name type="scientific">Cupriavidus gilardii</name>
    <dbReference type="NCBI Taxonomy" id="82541"/>
    <lineage>
        <taxon>Bacteria</taxon>
        <taxon>Pseudomonadati</taxon>
        <taxon>Pseudomonadota</taxon>
        <taxon>Betaproteobacteria</taxon>
        <taxon>Burkholderiales</taxon>
        <taxon>Burkholderiaceae</taxon>
        <taxon>Cupriavidus</taxon>
    </lineage>
</organism>
<sequence>MEDDDFEQKWRVMSESDRDGWLRNIVVGLDGKELDVVVDRAMSVTKWKAARDRATEMEGQKPFLLQGALMAVSTSVAIGLFWLDLPLWLRVILAASLVYVSFRYVRKNALMSVRNCALLYPWLFDEYWDSGVIAISAGGHTFSGQSGTRWQDVVLRVIGYPHLADAAPISHQEKLDQMLGTARASE</sequence>
<keyword evidence="3" id="KW-1185">Reference proteome</keyword>
<proteinExistence type="predicted"/>
<name>A0ABY4VU99_9BURK</name>
<dbReference type="Proteomes" id="UP001056648">
    <property type="component" value="Chromosome 2"/>
</dbReference>
<evidence type="ECO:0000313" key="2">
    <source>
        <dbReference type="EMBL" id="USE80764.1"/>
    </source>
</evidence>
<feature type="transmembrane region" description="Helical" evidence="1">
    <location>
        <begin position="63"/>
        <end position="81"/>
    </location>
</feature>